<comment type="caution">
    <text evidence="8">The sequence shown here is derived from an EMBL/GenBank/DDBJ whole genome shotgun (WGS) entry which is preliminary data.</text>
</comment>
<dbReference type="OrthoDB" id="10251242at2759"/>
<accession>A0A9W8CUD3</accession>
<proteinExistence type="inferred from homology"/>
<evidence type="ECO:0000256" key="1">
    <source>
        <dbReference type="ARBA" id="ARBA00012880"/>
    </source>
</evidence>
<evidence type="ECO:0000313" key="8">
    <source>
        <dbReference type="EMBL" id="KAJ1727089.1"/>
    </source>
</evidence>
<dbReference type="Pfam" id="PF01596">
    <property type="entry name" value="Methyltransf_3"/>
    <property type="match status" value="1"/>
</dbReference>
<dbReference type="GO" id="GO:0016206">
    <property type="term" value="F:catechol O-methyltransferase activity"/>
    <property type="evidence" value="ECO:0007669"/>
    <property type="project" value="UniProtKB-EC"/>
</dbReference>
<evidence type="ECO:0000256" key="4">
    <source>
        <dbReference type="ARBA" id="ARBA00022691"/>
    </source>
</evidence>
<dbReference type="InterPro" id="IPR002935">
    <property type="entry name" value="SAM_O-MeTrfase"/>
</dbReference>
<dbReference type="PROSITE" id="PS51682">
    <property type="entry name" value="SAM_OMT_I"/>
    <property type="match status" value="1"/>
</dbReference>
<evidence type="ECO:0000256" key="2">
    <source>
        <dbReference type="ARBA" id="ARBA00022603"/>
    </source>
</evidence>
<evidence type="ECO:0000256" key="3">
    <source>
        <dbReference type="ARBA" id="ARBA00022679"/>
    </source>
</evidence>
<keyword evidence="2" id="KW-0489">Methyltransferase</keyword>
<dbReference type="GO" id="GO:0006584">
    <property type="term" value="P:catecholamine metabolic process"/>
    <property type="evidence" value="ECO:0007669"/>
    <property type="project" value="UniProtKB-KW"/>
</dbReference>
<keyword evidence="3" id="KW-0808">Transferase</keyword>
<gene>
    <name evidence="8" type="ORF">LPJ61_004768</name>
</gene>
<dbReference type="EC" id="2.1.1.6" evidence="1"/>
<dbReference type="EMBL" id="JANBOI010001229">
    <property type="protein sequence ID" value="KAJ1727089.1"/>
    <property type="molecule type" value="Genomic_DNA"/>
</dbReference>
<dbReference type="CDD" id="cd02440">
    <property type="entry name" value="AdoMet_MTases"/>
    <property type="match status" value="1"/>
</dbReference>
<protein>
    <recommendedName>
        <fullName evidence="1">catechol O-methyltransferase</fullName>
        <ecNumber evidence="1">2.1.1.6</ecNumber>
    </recommendedName>
</protein>
<evidence type="ECO:0000256" key="6">
    <source>
        <dbReference type="ARBA" id="ARBA00023453"/>
    </source>
</evidence>
<evidence type="ECO:0000313" key="9">
    <source>
        <dbReference type="Proteomes" id="UP001143981"/>
    </source>
</evidence>
<dbReference type="Gene3D" id="3.40.50.150">
    <property type="entry name" value="Vaccinia Virus protein VP39"/>
    <property type="match status" value="1"/>
</dbReference>
<reference evidence="8" key="1">
    <citation type="submission" date="2022-07" db="EMBL/GenBank/DDBJ databases">
        <title>Phylogenomic reconstructions and comparative analyses of Kickxellomycotina fungi.</title>
        <authorList>
            <person name="Reynolds N.K."/>
            <person name="Stajich J.E."/>
            <person name="Barry K."/>
            <person name="Grigoriev I.V."/>
            <person name="Crous P."/>
            <person name="Smith M.E."/>
        </authorList>
    </citation>
    <scope>NUCLEOTIDE SEQUENCE</scope>
    <source>
        <strain evidence="8">BCRC 34381</strain>
    </source>
</reference>
<name>A0A9W8CUD3_9FUNG</name>
<dbReference type="PANTHER" id="PTHR43836">
    <property type="entry name" value="CATECHOL O-METHYLTRANSFERASE 1-RELATED"/>
    <property type="match status" value="1"/>
</dbReference>
<evidence type="ECO:0000256" key="7">
    <source>
        <dbReference type="SAM" id="MobiDB-lite"/>
    </source>
</evidence>
<dbReference type="GO" id="GO:0032259">
    <property type="term" value="P:methylation"/>
    <property type="evidence" value="ECO:0007669"/>
    <property type="project" value="UniProtKB-KW"/>
</dbReference>
<evidence type="ECO:0000256" key="5">
    <source>
        <dbReference type="ARBA" id="ARBA00022939"/>
    </source>
</evidence>
<dbReference type="SUPFAM" id="SSF53335">
    <property type="entry name" value="S-adenosyl-L-methionine-dependent methyltransferases"/>
    <property type="match status" value="1"/>
</dbReference>
<comment type="similarity">
    <text evidence="6">Belongs to the class I-like SAM-binding methyltransferase superfamily. Cation-dependent O-methyltransferase family.</text>
</comment>
<dbReference type="InterPro" id="IPR029063">
    <property type="entry name" value="SAM-dependent_MTases_sf"/>
</dbReference>
<dbReference type="PANTHER" id="PTHR43836:SF2">
    <property type="entry name" value="CATECHOL O-METHYLTRANSFERASE 1-RELATED"/>
    <property type="match status" value="1"/>
</dbReference>
<dbReference type="AlphaFoldDB" id="A0A9W8CUD3"/>
<sequence>MPCVSALARAPRRALHTAPVRRTLWSFMDAGVYGYASRLSEPEPPALRRVRLAALAEAPAEAQKMVSPLQGAFMASLVRAQRPRAVLELGCYIGYSALWLAHGLGHEGRAAGARLWTCERDPAAAQRAQENISSAGLSGSVTVLAQSADSVLEGWDPAAKLDLVFIDANKSAYQRHYDLILDRDILHDHGQIIVDNVLFHGKVHTQDQPSGPTAALDSPARPASAAGTRQSRIAAKLYEFNQHVASDPRTSQVILPVFDGLMLIQKLQA</sequence>
<keyword evidence="4" id="KW-0949">S-adenosyl-L-methionine</keyword>
<dbReference type="Proteomes" id="UP001143981">
    <property type="component" value="Unassembled WGS sequence"/>
</dbReference>
<organism evidence="8 9">
    <name type="scientific">Coemansia biformis</name>
    <dbReference type="NCBI Taxonomy" id="1286918"/>
    <lineage>
        <taxon>Eukaryota</taxon>
        <taxon>Fungi</taxon>
        <taxon>Fungi incertae sedis</taxon>
        <taxon>Zoopagomycota</taxon>
        <taxon>Kickxellomycotina</taxon>
        <taxon>Kickxellomycetes</taxon>
        <taxon>Kickxellales</taxon>
        <taxon>Kickxellaceae</taxon>
        <taxon>Coemansia</taxon>
    </lineage>
</organism>
<keyword evidence="9" id="KW-1185">Reference proteome</keyword>
<feature type="region of interest" description="Disordered" evidence="7">
    <location>
        <begin position="204"/>
        <end position="225"/>
    </location>
</feature>
<keyword evidence="5" id="KW-0128">Catecholamine metabolism</keyword>